<dbReference type="Proteomes" id="UP000053890">
    <property type="component" value="Unassembled WGS sequence"/>
</dbReference>
<evidence type="ECO:0008006" key="5">
    <source>
        <dbReference type="Google" id="ProtNLM"/>
    </source>
</evidence>
<evidence type="ECO:0000256" key="2">
    <source>
        <dbReference type="SAM" id="SignalP"/>
    </source>
</evidence>
<dbReference type="Gene3D" id="3.40.50.1240">
    <property type="entry name" value="Phosphoglycerate mutase-like"/>
    <property type="match status" value="1"/>
</dbReference>
<dbReference type="AlphaFoldDB" id="A0A0P9GXU4"/>
<keyword evidence="1" id="KW-0378">Hydrolase</keyword>
<feature type="chain" id="PRO_5006158143" description="Phytase" evidence="2">
    <location>
        <begin position="21"/>
        <end position="560"/>
    </location>
</feature>
<sequence>MVHLAIGAVALASSALLAVAGPVKRSSSTAVTAAPSASVGVSASDVYPPSGTAPDSALFPDESAVGYPGPTPTGIEPFAIQTAASFPTHQGIYPLVVPASLADKSSVDISKYWGNLSPQYSVPSSTYGLDAASPLLPDQCDIVQAHIYFRHGARYPTTGAPPSTFASKVVNASLADGGFKAEGPLAFLNEWKYPLGAELLTPFGRLQDFTLGVAARQSYGALLNNFTASGTLPVFRTQSEDRMVKTMVNFASGFFSVPGYLDQVNIELEIEAPGFNASGAPYYACPNGNAAQGSLGSAAAANFSKPYYEATAARLNKYLSGNLQLVATDINAMLQLCSYETVALGSSKFCPIFEKKDFLVYEQAYDIAFAGNNGFASPVAAAQGKGYLEELIARLNHTLINKWDSATNSTLDGNETTFPLNQSIYADAAHEVSILDALTALNLTALTRGGPPPTLHLSTSHTFVASRIVPFATHLQIQVLECAPSKPTKQIRFIVNDAVVPLEGSFEGCGADPNGLCAFETVLAGLIKRNDEIDFHYACHGNYSVPDYGSITDGLPPKRA</sequence>
<proteinExistence type="predicted"/>
<dbReference type="STRING" id="578459.A0A0P9GXU4"/>
<accession>A0A0P9GXU4</accession>
<dbReference type="RefSeq" id="XP_018268304.1">
    <property type="nucleotide sequence ID" value="XM_018415208.1"/>
</dbReference>
<protein>
    <recommendedName>
        <fullName evidence="5">Phytase</fullName>
    </recommendedName>
</protein>
<dbReference type="InterPro" id="IPR029033">
    <property type="entry name" value="His_PPase_superfam"/>
</dbReference>
<evidence type="ECO:0000256" key="1">
    <source>
        <dbReference type="ARBA" id="ARBA00022801"/>
    </source>
</evidence>
<feature type="signal peptide" evidence="2">
    <location>
        <begin position="1"/>
        <end position="20"/>
    </location>
</feature>
<organism evidence="3 4">
    <name type="scientific">Rhodotorula graminis (strain WP1)</name>
    <dbReference type="NCBI Taxonomy" id="578459"/>
    <lineage>
        <taxon>Eukaryota</taxon>
        <taxon>Fungi</taxon>
        <taxon>Dikarya</taxon>
        <taxon>Basidiomycota</taxon>
        <taxon>Pucciniomycotina</taxon>
        <taxon>Microbotryomycetes</taxon>
        <taxon>Sporidiobolales</taxon>
        <taxon>Sporidiobolaceae</taxon>
        <taxon>Rhodotorula</taxon>
    </lineage>
</organism>
<dbReference type="PANTHER" id="PTHR20963">
    <property type="entry name" value="MULTIPLE INOSITOL POLYPHOSPHATE PHOSPHATASE-RELATED"/>
    <property type="match status" value="1"/>
</dbReference>
<dbReference type="GO" id="GO:0003993">
    <property type="term" value="F:acid phosphatase activity"/>
    <property type="evidence" value="ECO:0007669"/>
    <property type="project" value="TreeGrafter"/>
</dbReference>
<dbReference type="SMR" id="A0A0P9GXU4"/>
<dbReference type="PANTHER" id="PTHR20963:SF55">
    <property type="entry name" value="PHOSPHATASE, PUTATIVE-RELATED"/>
    <property type="match status" value="1"/>
</dbReference>
<dbReference type="Pfam" id="PF00328">
    <property type="entry name" value="His_Phos_2"/>
    <property type="match status" value="1"/>
</dbReference>
<name>A0A0P9GXU4_RHOGW</name>
<keyword evidence="4" id="KW-1185">Reference proteome</keyword>
<keyword evidence="2" id="KW-0732">Signal</keyword>
<dbReference type="OMA" id="DGCDITQ"/>
<dbReference type="CDD" id="cd07061">
    <property type="entry name" value="HP_HAP_like"/>
    <property type="match status" value="1"/>
</dbReference>
<dbReference type="GeneID" id="28975656"/>
<dbReference type="InterPro" id="IPR000560">
    <property type="entry name" value="His_Pase_clade-2"/>
</dbReference>
<dbReference type="EMBL" id="KQ474088">
    <property type="protein sequence ID" value="KPV72255.1"/>
    <property type="molecule type" value="Genomic_DNA"/>
</dbReference>
<dbReference type="OrthoDB" id="6509975at2759"/>
<evidence type="ECO:0000313" key="3">
    <source>
        <dbReference type="EMBL" id="KPV72255.1"/>
    </source>
</evidence>
<dbReference type="SUPFAM" id="SSF53254">
    <property type="entry name" value="Phosphoglycerate mutase-like"/>
    <property type="match status" value="1"/>
</dbReference>
<reference evidence="3 4" key="1">
    <citation type="journal article" date="2015" name="Front. Microbiol.">
        <title>Genome sequence of the plant growth promoting endophytic yeast Rhodotorula graminis WP1.</title>
        <authorList>
            <person name="Firrincieli A."/>
            <person name="Otillar R."/>
            <person name="Salamov A."/>
            <person name="Schmutz J."/>
            <person name="Khan Z."/>
            <person name="Redman R.S."/>
            <person name="Fleck N.D."/>
            <person name="Lindquist E."/>
            <person name="Grigoriev I.V."/>
            <person name="Doty S.L."/>
        </authorList>
    </citation>
    <scope>NUCLEOTIDE SEQUENCE [LARGE SCALE GENOMIC DNA]</scope>
    <source>
        <strain evidence="3 4">WP1</strain>
    </source>
</reference>
<gene>
    <name evidence="3" type="ORF">RHOBADRAFT_48968</name>
</gene>
<evidence type="ECO:0000313" key="4">
    <source>
        <dbReference type="Proteomes" id="UP000053890"/>
    </source>
</evidence>